<dbReference type="EMBL" id="WJBH02000062">
    <property type="protein sequence ID" value="KAI9551011.1"/>
    <property type="molecule type" value="Genomic_DNA"/>
</dbReference>
<proteinExistence type="predicted"/>
<reference evidence="1" key="1">
    <citation type="submission" date="2022-05" db="EMBL/GenBank/DDBJ databases">
        <title>A multi-omics perspective on studying reproductive biology in Daphnia sinensis.</title>
        <authorList>
            <person name="Jia J."/>
        </authorList>
    </citation>
    <scope>NUCLEOTIDE SEQUENCE</scope>
    <source>
        <strain evidence="1">WSL</strain>
    </source>
</reference>
<evidence type="ECO:0000313" key="2">
    <source>
        <dbReference type="Proteomes" id="UP000820818"/>
    </source>
</evidence>
<dbReference type="AlphaFoldDB" id="A0AAD5PKQ2"/>
<name>A0AAD5PKQ2_9CRUS</name>
<comment type="caution">
    <text evidence="1">The sequence shown here is derived from an EMBL/GenBank/DDBJ whole genome shotgun (WGS) entry which is preliminary data.</text>
</comment>
<gene>
    <name evidence="1" type="ORF">GHT06_007421</name>
</gene>
<protein>
    <submittedName>
        <fullName evidence="1">Uncharacterized protein</fullName>
    </submittedName>
</protein>
<accession>A0AAD5PKQ2</accession>
<dbReference type="Proteomes" id="UP000820818">
    <property type="component" value="Unassembled WGS sequence"/>
</dbReference>
<evidence type="ECO:0000313" key="1">
    <source>
        <dbReference type="EMBL" id="KAI9551011.1"/>
    </source>
</evidence>
<sequence>MSFQHAIAAGEEVSVRFSVLDPVNSANDGFITANTGSPMLSLPIYITPSGGTGYIIEPEAFPTYYKSSGITYPSMGISRATVAIGTQVFGKMNYLDFVIQFSRSDVNGLILEFLWFNSMVVSFTPIPSFSILKVAQSILAQSDTV</sequence>
<organism evidence="1 2">
    <name type="scientific">Daphnia sinensis</name>
    <dbReference type="NCBI Taxonomy" id="1820382"/>
    <lineage>
        <taxon>Eukaryota</taxon>
        <taxon>Metazoa</taxon>
        <taxon>Ecdysozoa</taxon>
        <taxon>Arthropoda</taxon>
        <taxon>Crustacea</taxon>
        <taxon>Branchiopoda</taxon>
        <taxon>Diplostraca</taxon>
        <taxon>Cladocera</taxon>
        <taxon>Anomopoda</taxon>
        <taxon>Daphniidae</taxon>
        <taxon>Daphnia</taxon>
        <taxon>Daphnia similis group</taxon>
    </lineage>
</organism>
<keyword evidence="2" id="KW-1185">Reference proteome</keyword>